<sequence length="133" mass="13858">MTQALITFYSLTAAAFAAIALANPALREQMIAGIGVYDANDSRILTRICTLCRMLISAVMMAAAVYIGVIALIALAEGTYWAVYVVASLGVIVGGGVTSAGFRAERVSGMRTPWRAALALTTMLPLSVIVATA</sequence>
<proteinExistence type="predicted"/>
<accession>A0ABU6HBK7</accession>
<dbReference type="EMBL" id="JAYLLH010000001">
    <property type="protein sequence ID" value="MEC3859844.1"/>
    <property type="molecule type" value="Genomic_DNA"/>
</dbReference>
<reference evidence="2 3" key="1">
    <citation type="submission" date="2024-01" db="EMBL/GenBank/DDBJ databases">
        <title>Mesobacterium rodlantinim sp. nov., isolated from shallow sea hydrothermal systems off Kueishantao Island.</title>
        <authorList>
            <person name="Su Z."/>
            <person name="Tang K."/>
        </authorList>
    </citation>
    <scope>NUCLEOTIDE SEQUENCE [LARGE SCALE GENOMIC DNA]</scope>
    <source>
        <strain evidence="2 3">TK19101</strain>
    </source>
</reference>
<feature type="transmembrane region" description="Helical" evidence="1">
    <location>
        <begin position="6"/>
        <end position="26"/>
    </location>
</feature>
<feature type="transmembrane region" description="Helical" evidence="1">
    <location>
        <begin position="51"/>
        <end position="75"/>
    </location>
</feature>
<comment type="caution">
    <text evidence="2">The sequence shown here is derived from an EMBL/GenBank/DDBJ whole genome shotgun (WGS) entry which is preliminary data.</text>
</comment>
<name>A0ABU6HBK7_9RHOB</name>
<evidence type="ECO:0000256" key="1">
    <source>
        <dbReference type="SAM" id="Phobius"/>
    </source>
</evidence>
<protein>
    <submittedName>
        <fullName evidence="2">Uncharacterized protein</fullName>
    </submittedName>
</protein>
<keyword evidence="1" id="KW-0472">Membrane</keyword>
<feature type="transmembrane region" description="Helical" evidence="1">
    <location>
        <begin position="81"/>
        <end position="102"/>
    </location>
</feature>
<keyword evidence="3" id="KW-1185">Reference proteome</keyword>
<keyword evidence="1" id="KW-1133">Transmembrane helix</keyword>
<evidence type="ECO:0000313" key="3">
    <source>
        <dbReference type="Proteomes" id="UP001348149"/>
    </source>
</evidence>
<organism evidence="2 3">
    <name type="scientific">Mesobacterium hydrothermale</name>
    <dbReference type="NCBI Taxonomy" id="3111907"/>
    <lineage>
        <taxon>Bacteria</taxon>
        <taxon>Pseudomonadati</taxon>
        <taxon>Pseudomonadota</taxon>
        <taxon>Alphaproteobacteria</taxon>
        <taxon>Rhodobacterales</taxon>
        <taxon>Roseobacteraceae</taxon>
        <taxon>Mesobacterium</taxon>
    </lineage>
</organism>
<dbReference type="RefSeq" id="WP_326295410.1">
    <property type="nucleotide sequence ID" value="NZ_JAYLLH010000001.1"/>
</dbReference>
<dbReference type="Proteomes" id="UP001348149">
    <property type="component" value="Unassembled WGS sequence"/>
</dbReference>
<keyword evidence="1" id="KW-0812">Transmembrane</keyword>
<evidence type="ECO:0000313" key="2">
    <source>
        <dbReference type="EMBL" id="MEC3859844.1"/>
    </source>
</evidence>
<gene>
    <name evidence="2" type="ORF">VK792_00985</name>
</gene>